<dbReference type="EMBL" id="LT629971">
    <property type="protein sequence ID" value="SEH51925.1"/>
    <property type="molecule type" value="Genomic_DNA"/>
</dbReference>
<evidence type="ECO:0000313" key="1">
    <source>
        <dbReference type="EMBL" id="SEH51925.1"/>
    </source>
</evidence>
<protein>
    <submittedName>
        <fullName evidence="1">Uncharacterized protein</fullName>
    </submittedName>
</protein>
<accession>A0A1H6IXY1</accession>
<name>A0A1H6IXY1_MYCRU</name>
<sequence>MLMVIPREAPMWIVEVNFAGHQFTHRVHDSHRSLFRFAPRTLNWRAAQLRRTRAA</sequence>
<evidence type="ECO:0000313" key="2">
    <source>
        <dbReference type="Proteomes" id="UP000182915"/>
    </source>
</evidence>
<proteinExistence type="predicted"/>
<organism evidence="1 2">
    <name type="scientific">Mycolicibacterium rutilum</name>
    <name type="common">Mycobacterium rutilum</name>
    <dbReference type="NCBI Taxonomy" id="370526"/>
    <lineage>
        <taxon>Bacteria</taxon>
        <taxon>Bacillati</taxon>
        <taxon>Actinomycetota</taxon>
        <taxon>Actinomycetes</taxon>
        <taxon>Mycobacteriales</taxon>
        <taxon>Mycobacteriaceae</taxon>
        <taxon>Mycolicibacterium</taxon>
    </lineage>
</organism>
<keyword evidence="2" id="KW-1185">Reference proteome</keyword>
<dbReference type="STRING" id="370526.SAMN04489835_0877"/>
<gene>
    <name evidence="1" type="ORF">SAMN04489835_0877</name>
</gene>
<dbReference type="Proteomes" id="UP000182915">
    <property type="component" value="Chromosome I"/>
</dbReference>
<dbReference type="AlphaFoldDB" id="A0A1H6IXY1"/>
<reference evidence="2" key="1">
    <citation type="submission" date="2016-10" db="EMBL/GenBank/DDBJ databases">
        <authorList>
            <person name="Varghese N."/>
            <person name="Submissions S."/>
        </authorList>
    </citation>
    <scope>NUCLEOTIDE SEQUENCE [LARGE SCALE GENOMIC DNA]</scope>
    <source>
        <strain evidence="2">DSM 45405</strain>
    </source>
</reference>